<dbReference type="Pfam" id="PF12802">
    <property type="entry name" value="MarR_2"/>
    <property type="match status" value="1"/>
</dbReference>
<dbReference type="CDD" id="cd00090">
    <property type="entry name" value="HTH_ARSR"/>
    <property type="match status" value="1"/>
</dbReference>
<gene>
    <name evidence="3" type="ORF">KGQ19_23520</name>
</gene>
<feature type="domain" description="HTH marR-type" evidence="2">
    <location>
        <begin position="12"/>
        <end position="142"/>
    </location>
</feature>
<dbReference type="InterPro" id="IPR036390">
    <property type="entry name" value="WH_DNA-bd_sf"/>
</dbReference>
<evidence type="ECO:0000259" key="2">
    <source>
        <dbReference type="PROSITE" id="PS50995"/>
    </source>
</evidence>
<keyword evidence="4" id="KW-1185">Reference proteome</keyword>
<evidence type="ECO:0000313" key="4">
    <source>
        <dbReference type="Proteomes" id="UP000730482"/>
    </source>
</evidence>
<dbReference type="EMBL" id="JAAFYZ010000083">
    <property type="protein sequence ID" value="MBS2549838.1"/>
    <property type="molecule type" value="Genomic_DNA"/>
</dbReference>
<proteinExistence type="predicted"/>
<evidence type="ECO:0000256" key="1">
    <source>
        <dbReference type="SAM" id="MobiDB-lite"/>
    </source>
</evidence>
<evidence type="ECO:0000313" key="3">
    <source>
        <dbReference type="EMBL" id="MBS2549838.1"/>
    </source>
</evidence>
<feature type="compositionally biased region" description="Polar residues" evidence="1">
    <location>
        <begin position="148"/>
        <end position="166"/>
    </location>
</feature>
<name>A0ABS5KUV6_9ACTN</name>
<protein>
    <submittedName>
        <fullName evidence="3">Winged helix-turn-helix transcriptional regulator</fullName>
    </submittedName>
</protein>
<dbReference type="Gene3D" id="1.10.10.10">
    <property type="entry name" value="Winged helix-like DNA-binding domain superfamily/Winged helix DNA-binding domain"/>
    <property type="match status" value="1"/>
</dbReference>
<accession>A0ABS5KUV6</accession>
<reference evidence="3 4" key="1">
    <citation type="submission" date="2020-02" db="EMBL/GenBank/DDBJ databases">
        <title>Acidophilic actinobacteria isolated from forest soil.</title>
        <authorList>
            <person name="Golinska P."/>
        </authorList>
    </citation>
    <scope>NUCLEOTIDE SEQUENCE [LARGE SCALE GENOMIC DNA]</scope>
    <source>
        <strain evidence="3 4">NL8</strain>
    </source>
</reference>
<dbReference type="SUPFAM" id="SSF46785">
    <property type="entry name" value="Winged helix' DNA-binding domain"/>
    <property type="match status" value="1"/>
</dbReference>
<dbReference type="Proteomes" id="UP000730482">
    <property type="component" value="Unassembled WGS sequence"/>
</dbReference>
<dbReference type="InterPro" id="IPR036388">
    <property type="entry name" value="WH-like_DNA-bd_sf"/>
</dbReference>
<organism evidence="3 4">
    <name type="scientific">Catenulispora pinistramenti</name>
    <dbReference type="NCBI Taxonomy" id="2705254"/>
    <lineage>
        <taxon>Bacteria</taxon>
        <taxon>Bacillati</taxon>
        <taxon>Actinomycetota</taxon>
        <taxon>Actinomycetes</taxon>
        <taxon>Catenulisporales</taxon>
        <taxon>Catenulisporaceae</taxon>
        <taxon>Catenulispora</taxon>
    </lineage>
</organism>
<dbReference type="SMART" id="SM00347">
    <property type="entry name" value="HTH_MARR"/>
    <property type="match status" value="1"/>
</dbReference>
<dbReference type="PANTHER" id="PTHR33164:SF57">
    <property type="entry name" value="MARR-FAMILY TRANSCRIPTIONAL REGULATOR"/>
    <property type="match status" value="1"/>
</dbReference>
<comment type="caution">
    <text evidence="3">The sequence shown here is derived from an EMBL/GenBank/DDBJ whole genome shotgun (WGS) entry which is preliminary data.</text>
</comment>
<dbReference type="InterPro" id="IPR000835">
    <property type="entry name" value="HTH_MarR-typ"/>
</dbReference>
<dbReference type="PANTHER" id="PTHR33164">
    <property type="entry name" value="TRANSCRIPTIONAL REGULATOR, MARR FAMILY"/>
    <property type="match status" value="1"/>
</dbReference>
<sequence>MTDSETRHREAVDAIQREMTVFARRARAFAGRLHPELTLVSYTLLAHLEDSGGCLAKDLAARYGLDKSTVSRQVRALEQLGFLERRSAPEDHRAQMLHLTPAGTDILAQVTESRHAAVAERLAGWGDADVAGFAELLIRYNAGPETSGDGSITQEYSNPDITETVR</sequence>
<feature type="region of interest" description="Disordered" evidence="1">
    <location>
        <begin position="146"/>
        <end position="166"/>
    </location>
</feature>
<dbReference type="PROSITE" id="PS50995">
    <property type="entry name" value="HTH_MARR_2"/>
    <property type="match status" value="1"/>
</dbReference>
<dbReference type="InterPro" id="IPR039422">
    <property type="entry name" value="MarR/SlyA-like"/>
</dbReference>
<dbReference type="InterPro" id="IPR011991">
    <property type="entry name" value="ArsR-like_HTH"/>
</dbReference>